<feature type="transmembrane region" description="Helical" evidence="1">
    <location>
        <begin position="48"/>
        <end position="71"/>
    </location>
</feature>
<dbReference type="Pfam" id="PF13487">
    <property type="entry name" value="HD_5"/>
    <property type="match status" value="1"/>
</dbReference>
<name>A0A517S9Z1_9PLAN</name>
<evidence type="ECO:0000256" key="1">
    <source>
        <dbReference type="SAM" id="Phobius"/>
    </source>
</evidence>
<keyword evidence="1" id="KW-0472">Membrane</keyword>
<dbReference type="AlphaFoldDB" id="A0A517S9Z1"/>
<dbReference type="PROSITE" id="PS51832">
    <property type="entry name" value="HD_GYP"/>
    <property type="match status" value="1"/>
</dbReference>
<dbReference type="GO" id="GO:0071111">
    <property type="term" value="F:cyclic-guanylate-specific phosphodiesterase activity"/>
    <property type="evidence" value="ECO:0007669"/>
    <property type="project" value="UniProtKB-EC"/>
</dbReference>
<protein>
    <submittedName>
        <fullName evidence="4">Cyclic di-GMP phosphodiesterase response regulator RpfG</fullName>
        <ecNumber evidence="4">3.1.4.52</ecNumber>
    </submittedName>
</protein>
<dbReference type="KEGG" id="ccos:Pan44_09580"/>
<dbReference type="PANTHER" id="PTHR45228:SF8">
    <property type="entry name" value="TWO-COMPONENT RESPONSE REGULATOR-RELATED"/>
    <property type="match status" value="1"/>
</dbReference>
<keyword evidence="1" id="KW-1133">Transmembrane helix</keyword>
<dbReference type="Gene3D" id="1.10.3210.10">
    <property type="entry name" value="Hypothetical protein af1432"/>
    <property type="match status" value="1"/>
</dbReference>
<dbReference type="PROSITE" id="PS51831">
    <property type="entry name" value="HD"/>
    <property type="match status" value="1"/>
</dbReference>
<evidence type="ECO:0000259" key="2">
    <source>
        <dbReference type="PROSITE" id="PS51831"/>
    </source>
</evidence>
<dbReference type="PANTHER" id="PTHR45228">
    <property type="entry name" value="CYCLIC DI-GMP PHOSPHODIESTERASE TM_0186-RELATED"/>
    <property type="match status" value="1"/>
</dbReference>
<evidence type="ECO:0000313" key="5">
    <source>
        <dbReference type="Proteomes" id="UP000315700"/>
    </source>
</evidence>
<dbReference type="EC" id="3.1.4.52" evidence="4"/>
<dbReference type="RefSeq" id="WP_145027728.1">
    <property type="nucleotide sequence ID" value="NZ_CP036271.1"/>
</dbReference>
<dbReference type="Proteomes" id="UP000315700">
    <property type="component" value="Chromosome"/>
</dbReference>
<sequence length="355" mass="39995">MRPRRLQIAILCATQAACLAAGLFLQNRLLVAVESPSGAVPAVHSQEWNLVFPLTFLWIAGTQAVVAWLLLQRMFGLHSLKEQQSQEENLRTARELVRTRDAVIFGLAKLAESRDPDTGHHLERIALYSTRIAQALRRHPKYRDVVTSQFVRTIGISSALHDIGKVGVEDAILLKPGSLTEAERHRIQVHAALGGDCIRQIERRLGNSTFLSMAREIALYHHERWDGQGYPHGLKGEDIPLAARIVSIADVYDALSVKRVYKEALPHEICVDKIRREASRQFDPELVEVFLSIEPQIAEIADRLKGQPREQLDLTEMFDLANRTPLRMSPEQELVLEKTIAEELFPPQNLMPAGK</sequence>
<evidence type="ECO:0000259" key="3">
    <source>
        <dbReference type="PROSITE" id="PS51832"/>
    </source>
</evidence>
<dbReference type="SUPFAM" id="SSF109604">
    <property type="entry name" value="HD-domain/PDEase-like"/>
    <property type="match status" value="1"/>
</dbReference>
<dbReference type="InterPro" id="IPR037522">
    <property type="entry name" value="HD_GYP_dom"/>
</dbReference>
<dbReference type="InterPro" id="IPR003607">
    <property type="entry name" value="HD/PDEase_dom"/>
</dbReference>
<feature type="domain" description="HD-GYP" evidence="3">
    <location>
        <begin position="96"/>
        <end position="306"/>
    </location>
</feature>
<dbReference type="SMART" id="SM00471">
    <property type="entry name" value="HDc"/>
    <property type="match status" value="1"/>
</dbReference>
<proteinExistence type="predicted"/>
<keyword evidence="4" id="KW-0378">Hydrolase</keyword>
<keyword evidence="5" id="KW-1185">Reference proteome</keyword>
<dbReference type="CDD" id="cd00077">
    <property type="entry name" value="HDc"/>
    <property type="match status" value="1"/>
</dbReference>
<keyword evidence="1" id="KW-0812">Transmembrane</keyword>
<dbReference type="InParanoid" id="A0A517S9Z1"/>
<evidence type="ECO:0000313" key="4">
    <source>
        <dbReference type="EMBL" id="QDT52944.1"/>
    </source>
</evidence>
<gene>
    <name evidence="4" type="primary">rpfG_2</name>
    <name evidence="4" type="ORF">Pan44_09580</name>
</gene>
<accession>A0A517S9Z1</accession>
<dbReference type="OrthoDB" id="9804747at2"/>
<organism evidence="4 5">
    <name type="scientific">Caulifigura coniformis</name>
    <dbReference type="NCBI Taxonomy" id="2527983"/>
    <lineage>
        <taxon>Bacteria</taxon>
        <taxon>Pseudomonadati</taxon>
        <taxon>Planctomycetota</taxon>
        <taxon>Planctomycetia</taxon>
        <taxon>Planctomycetales</taxon>
        <taxon>Planctomycetaceae</taxon>
        <taxon>Caulifigura</taxon>
    </lineage>
</organism>
<reference evidence="4 5" key="1">
    <citation type="submission" date="2019-02" db="EMBL/GenBank/DDBJ databases">
        <title>Deep-cultivation of Planctomycetes and their phenomic and genomic characterization uncovers novel biology.</title>
        <authorList>
            <person name="Wiegand S."/>
            <person name="Jogler M."/>
            <person name="Boedeker C."/>
            <person name="Pinto D."/>
            <person name="Vollmers J."/>
            <person name="Rivas-Marin E."/>
            <person name="Kohn T."/>
            <person name="Peeters S.H."/>
            <person name="Heuer A."/>
            <person name="Rast P."/>
            <person name="Oberbeckmann S."/>
            <person name="Bunk B."/>
            <person name="Jeske O."/>
            <person name="Meyerdierks A."/>
            <person name="Storesund J.E."/>
            <person name="Kallscheuer N."/>
            <person name="Luecker S."/>
            <person name="Lage O.M."/>
            <person name="Pohl T."/>
            <person name="Merkel B.J."/>
            <person name="Hornburger P."/>
            <person name="Mueller R.-W."/>
            <person name="Bruemmer F."/>
            <person name="Labrenz M."/>
            <person name="Spormann A.M."/>
            <person name="Op den Camp H."/>
            <person name="Overmann J."/>
            <person name="Amann R."/>
            <person name="Jetten M.S.M."/>
            <person name="Mascher T."/>
            <person name="Medema M.H."/>
            <person name="Devos D.P."/>
            <person name="Kaster A.-K."/>
            <person name="Ovreas L."/>
            <person name="Rohde M."/>
            <person name="Galperin M.Y."/>
            <person name="Jogler C."/>
        </authorList>
    </citation>
    <scope>NUCLEOTIDE SEQUENCE [LARGE SCALE GENOMIC DNA]</scope>
    <source>
        <strain evidence="4 5">Pan44</strain>
    </source>
</reference>
<dbReference type="InterPro" id="IPR052020">
    <property type="entry name" value="Cyclic_di-GMP/3'3'-cGAMP_PDE"/>
</dbReference>
<dbReference type="EMBL" id="CP036271">
    <property type="protein sequence ID" value="QDT52944.1"/>
    <property type="molecule type" value="Genomic_DNA"/>
</dbReference>
<dbReference type="InterPro" id="IPR006674">
    <property type="entry name" value="HD_domain"/>
</dbReference>
<feature type="domain" description="HD" evidence="2">
    <location>
        <begin position="118"/>
        <end position="255"/>
    </location>
</feature>